<keyword evidence="1" id="KW-1188">Viral release from host cell</keyword>
<feature type="transmembrane region" description="Helical" evidence="3">
    <location>
        <begin position="48"/>
        <end position="70"/>
    </location>
</feature>
<dbReference type="Proteomes" id="UP000184001">
    <property type="component" value="Unassembled WGS sequence"/>
</dbReference>
<evidence type="ECO:0000259" key="4">
    <source>
        <dbReference type="Pfam" id="PF10145"/>
    </source>
</evidence>
<dbReference type="InterPro" id="IPR010090">
    <property type="entry name" value="Phage_tape_meas"/>
</dbReference>
<organism evidence="5 6">
    <name type="scientific">Halodesulfovibrio aestuarii</name>
    <dbReference type="NCBI Taxonomy" id="126333"/>
    <lineage>
        <taxon>Bacteria</taxon>
        <taxon>Pseudomonadati</taxon>
        <taxon>Thermodesulfobacteriota</taxon>
        <taxon>Desulfovibrionia</taxon>
        <taxon>Desulfovibrionales</taxon>
        <taxon>Desulfovibrionaceae</taxon>
        <taxon>Halodesulfovibrio</taxon>
    </lineage>
</organism>
<name>A0A8G2C820_9BACT</name>
<dbReference type="PANTHER" id="PTHR37813">
    <property type="entry name" value="FELS-2 PROPHAGE PROTEIN"/>
    <property type="match status" value="1"/>
</dbReference>
<feature type="transmembrane region" description="Helical" evidence="3">
    <location>
        <begin position="423"/>
        <end position="446"/>
    </location>
</feature>
<protein>
    <submittedName>
        <fullName evidence="5">Phage tail tape measure protein, TP901 family, core region</fullName>
    </submittedName>
</protein>
<evidence type="ECO:0000256" key="1">
    <source>
        <dbReference type="ARBA" id="ARBA00022612"/>
    </source>
</evidence>
<dbReference type="EMBL" id="FQZR01000002">
    <property type="protein sequence ID" value="SHI73963.1"/>
    <property type="molecule type" value="Genomic_DNA"/>
</dbReference>
<keyword evidence="3" id="KW-1133">Transmembrane helix</keyword>
<dbReference type="RefSeq" id="WP_020001952.1">
    <property type="nucleotide sequence ID" value="NZ_CP192219.1"/>
</dbReference>
<gene>
    <name evidence="5" type="ORF">SAMN05660830_00833</name>
</gene>
<feature type="region of interest" description="Disordered" evidence="2">
    <location>
        <begin position="716"/>
        <end position="742"/>
    </location>
</feature>
<evidence type="ECO:0000313" key="5">
    <source>
        <dbReference type="EMBL" id="SHI73963.1"/>
    </source>
</evidence>
<keyword evidence="3" id="KW-0812">Transmembrane</keyword>
<proteinExistence type="predicted"/>
<dbReference type="PANTHER" id="PTHR37813:SF1">
    <property type="entry name" value="FELS-2 PROPHAGE PROTEIN"/>
    <property type="match status" value="1"/>
</dbReference>
<evidence type="ECO:0000313" key="6">
    <source>
        <dbReference type="Proteomes" id="UP000184001"/>
    </source>
</evidence>
<reference evidence="5 6" key="1">
    <citation type="submission" date="2016-11" db="EMBL/GenBank/DDBJ databases">
        <authorList>
            <person name="Varghese N."/>
            <person name="Submissions S."/>
        </authorList>
    </citation>
    <scope>NUCLEOTIDE SEQUENCE [LARGE SCALE GENOMIC DNA]</scope>
    <source>
        <strain evidence="5 6">DSM 17919</strain>
    </source>
</reference>
<comment type="caution">
    <text evidence="5">The sequence shown here is derived from an EMBL/GenBank/DDBJ whole genome shotgun (WGS) entry which is preliminary data.</text>
</comment>
<feature type="transmembrane region" description="Helical" evidence="3">
    <location>
        <begin position="387"/>
        <end position="411"/>
    </location>
</feature>
<accession>A0A8G2C820</accession>
<keyword evidence="3" id="KW-0472">Membrane</keyword>
<evidence type="ECO:0000256" key="2">
    <source>
        <dbReference type="SAM" id="MobiDB-lite"/>
    </source>
</evidence>
<dbReference type="NCBIfam" id="TIGR01760">
    <property type="entry name" value="tape_meas_TP901"/>
    <property type="match status" value="1"/>
</dbReference>
<sequence>MELFEVFATFSLLDNLSGPLNRIRQSFRSTDVEGGRLSSMMGGLTKRLLPLALAAGIVLGAFAPTIGVAMEFEAALSGLGAISNASAADMNVMEQSALDLGASTAFSAAQVVEAQTELAKKGFTANQVVGSMPGLLDLAAAAQTSLANAAGVTSGALNSFHMEAAQAAEVADIIAAASTTSATDVDGLGMALQNAGAVVAGVGGDFALLAAITGKLADANINASVAGTATKIMFNRLAAPTGDAAKALSGLGIVTRDAQGNMLPFLDIMGSLETAMQGKGTAEQAELLKRVFGEEAVGSVTALLGQGVNSLREYHDTLSNSTGTASAMAGKQLDNLKGSLTILDSGVEGLSISVGSVFTPALKVLVDAVTGVVGWLNALASHPVGKAILALVGGVAAVTLAVTLFSAASWAATAAVGAMNLMILANPIVLVAAALVAGAILIMTYWDDIKNFFVSLWEPVTAFADEVEYAWNRIAGAFHMDGLTGVVEAVLGLFDIDLSDSGRKLLTSFVDGIKLMFTPLRVLVSSVGHIFDFLQGDISLFEAGKRILGSLVEGVKSMATAPFDAVKSALTSVRNLLPFSDAKEGPLSALTLNGQKVMDTIGEGVTKAAPDLHGVVNNALAGIETPDLVMSTVAEVVPEVLEEGVKLPVLQQESDAGIMQQAVPDLAAVEVSKNTTIETISNVVEQPVGGGVTLPEIPTFPETKLAQEVVVPVQQPELGRPKQAKKQQPPRPQERSSGGVVIQNLTVSLPDVSNAQDFVSALQQLVSEFDGQTPQGAF</sequence>
<evidence type="ECO:0000256" key="3">
    <source>
        <dbReference type="SAM" id="Phobius"/>
    </source>
</evidence>
<dbReference type="AlphaFoldDB" id="A0A8G2C820"/>
<feature type="domain" description="Phage tail tape measure protein" evidence="4">
    <location>
        <begin position="95"/>
        <end position="293"/>
    </location>
</feature>
<dbReference type="Pfam" id="PF10145">
    <property type="entry name" value="PhageMin_Tail"/>
    <property type="match status" value="1"/>
</dbReference>